<dbReference type="GO" id="GO:0003677">
    <property type="term" value="F:DNA binding"/>
    <property type="evidence" value="ECO:0007669"/>
    <property type="project" value="UniProtKB-KW"/>
</dbReference>
<dbReference type="Proteomes" id="UP000050863">
    <property type="component" value="Unassembled WGS sequence"/>
</dbReference>
<evidence type="ECO:0000259" key="4">
    <source>
        <dbReference type="PROSITE" id="PS50995"/>
    </source>
</evidence>
<dbReference type="EMBL" id="LLXZ01000218">
    <property type="protein sequence ID" value="KRQ94345.1"/>
    <property type="molecule type" value="Genomic_DNA"/>
</dbReference>
<proteinExistence type="predicted"/>
<keyword evidence="6" id="KW-1185">Reference proteome</keyword>
<sequence>MGQDKVSAVARPPKDNSPITEHLAYLLAQANREINRQLEMRLSKEGVPVEQWRILKVLSDGNGHSMGELADAVLLNHPTLTKMVDRMVSDALVYRVQDPKDRRKVLMFVSDRGKALSKRLNSLAVSQEEHIVESYGDKSTNELKRLLESLIDSSN</sequence>
<dbReference type="STRING" id="280332.CQ12_18090"/>
<organism evidence="5 6">
    <name type="scientific">Bradyrhizobium jicamae</name>
    <dbReference type="NCBI Taxonomy" id="280332"/>
    <lineage>
        <taxon>Bacteria</taxon>
        <taxon>Pseudomonadati</taxon>
        <taxon>Pseudomonadota</taxon>
        <taxon>Alphaproteobacteria</taxon>
        <taxon>Hyphomicrobiales</taxon>
        <taxon>Nitrobacteraceae</taxon>
        <taxon>Bradyrhizobium</taxon>
    </lineage>
</organism>
<dbReference type="SUPFAM" id="SSF46785">
    <property type="entry name" value="Winged helix' DNA-binding domain"/>
    <property type="match status" value="1"/>
</dbReference>
<dbReference type="InterPro" id="IPR039422">
    <property type="entry name" value="MarR/SlyA-like"/>
</dbReference>
<keyword evidence="1" id="KW-0805">Transcription regulation</keyword>
<evidence type="ECO:0000313" key="6">
    <source>
        <dbReference type="Proteomes" id="UP000050863"/>
    </source>
</evidence>
<evidence type="ECO:0000256" key="3">
    <source>
        <dbReference type="ARBA" id="ARBA00023163"/>
    </source>
</evidence>
<dbReference type="GO" id="GO:0003700">
    <property type="term" value="F:DNA-binding transcription factor activity"/>
    <property type="evidence" value="ECO:0007669"/>
    <property type="project" value="InterPro"/>
</dbReference>
<dbReference type="Gene3D" id="1.10.10.10">
    <property type="entry name" value="Winged helix-like DNA-binding domain superfamily/Winged helix DNA-binding domain"/>
    <property type="match status" value="1"/>
</dbReference>
<protein>
    <submittedName>
        <fullName evidence="5">MarR family transcriptional regulator</fullName>
    </submittedName>
</protein>
<dbReference type="Pfam" id="PF01047">
    <property type="entry name" value="MarR"/>
    <property type="match status" value="1"/>
</dbReference>
<name>A0A0R3KFH3_9BRAD</name>
<keyword evidence="2" id="KW-0238">DNA-binding</keyword>
<dbReference type="InterPro" id="IPR036388">
    <property type="entry name" value="WH-like_DNA-bd_sf"/>
</dbReference>
<dbReference type="RefSeq" id="WP_057840479.1">
    <property type="nucleotide sequence ID" value="NZ_LLXZ01000218.1"/>
</dbReference>
<dbReference type="PANTHER" id="PTHR33164:SF64">
    <property type="entry name" value="TRANSCRIPTIONAL REGULATOR SLYA"/>
    <property type="match status" value="1"/>
</dbReference>
<dbReference type="AlphaFoldDB" id="A0A0R3KFH3"/>
<dbReference type="GO" id="GO:0006950">
    <property type="term" value="P:response to stress"/>
    <property type="evidence" value="ECO:0007669"/>
    <property type="project" value="TreeGrafter"/>
</dbReference>
<gene>
    <name evidence="5" type="ORF">CQ12_18090</name>
</gene>
<dbReference type="InterPro" id="IPR000835">
    <property type="entry name" value="HTH_MarR-typ"/>
</dbReference>
<feature type="domain" description="HTH marR-type" evidence="4">
    <location>
        <begin position="20"/>
        <end position="152"/>
    </location>
</feature>
<comment type="caution">
    <text evidence="5">The sequence shown here is derived from an EMBL/GenBank/DDBJ whole genome shotgun (WGS) entry which is preliminary data.</text>
</comment>
<dbReference type="SMART" id="SM00347">
    <property type="entry name" value="HTH_MARR"/>
    <property type="match status" value="1"/>
</dbReference>
<keyword evidence="3" id="KW-0804">Transcription</keyword>
<dbReference type="PROSITE" id="PS50995">
    <property type="entry name" value="HTH_MARR_2"/>
    <property type="match status" value="1"/>
</dbReference>
<dbReference type="InterPro" id="IPR036390">
    <property type="entry name" value="WH_DNA-bd_sf"/>
</dbReference>
<evidence type="ECO:0000256" key="1">
    <source>
        <dbReference type="ARBA" id="ARBA00023015"/>
    </source>
</evidence>
<dbReference type="FunFam" id="1.10.10.10:FF:000899">
    <property type="entry name" value="MarR family transcriptional regulator"/>
    <property type="match status" value="1"/>
</dbReference>
<dbReference type="PANTHER" id="PTHR33164">
    <property type="entry name" value="TRANSCRIPTIONAL REGULATOR, MARR FAMILY"/>
    <property type="match status" value="1"/>
</dbReference>
<accession>A0A0R3KFH3</accession>
<evidence type="ECO:0000256" key="2">
    <source>
        <dbReference type="ARBA" id="ARBA00023125"/>
    </source>
</evidence>
<reference evidence="5 6" key="1">
    <citation type="submission" date="2014-03" db="EMBL/GenBank/DDBJ databases">
        <title>Bradyrhizobium valentinum sp. nov., isolated from effective nodules of Lupinus mariae-josephae, a lupine endemic of basic-lime soils in Eastern Spain.</title>
        <authorList>
            <person name="Duran D."/>
            <person name="Rey L."/>
            <person name="Navarro A."/>
            <person name="Busquets A."/>
            <person name="Imperial J."/>
            <person name="Ruiz-Argueso T."/>
        </authorList>
    </citation>
    <scope>NUCLEOTIDE SEQUENCE [LARGE SCALE GENOMIC DNA]</scope>
    <source>
        <strain evidence="5 6">PAC68</strain>
    </source>
</reference>
<evidence type="ECO:0000313" key="5">
    <source>
        <dbReference type="EMBL" id="KRQ94345.1"/>
    </source>
</evidence>